<dbReference type="EMBL" id="BARU01005173">
    <property type="protein sequence ID" value="GAH27778.1"/>
    <property type="molecule type" value="Genomic_DNA"/>
</dbReference>
<sequence length="93" mass="10975">AWEEHFGQNYTGLLVFVYWLQADVPSPGELKLHAYRDRQYLMVGITLNDFLKNCRRRSLRWQALYVPEKTFLNLIKPVETLMLNDKQAATSKD</sequence>
<feature type="non-terminal residue" evidence="1">
    <location>
        <position position="1"/>
    </location>
</feature>
<gene>
    <name evidence="1" type="ORF">S03H2_10002</name>
</gene>
<comment type="caution">
    <text evidence="1">The sequence shown here is derived from an EMBL/GenBank/DDBJ whole genome shotgun (WGS) entry which is preliminary data.</text>
</comment>
<dbReference type="AlphaFoldDB" id="X1G417"/>
<evidence type="ECO:0000313" key="1">
    <source>
        <dbReference type="EMBL" id="GAH27778.1"/>
    </source>
</evidence>
<organism evidence="1">
    <name type="scientific">marine sediment metagenome</name>
    <dbReference type="NCBI Taxonomy" id="412755"/>
    <lineage>
        <taxon>unclassified sequences</taxon>
        <taxon>metagenomes</taxon>
        <taxon>ecological metagenomes</taxon>
    </lineage>
</organism>
<accession>X1G417</accession>
<protein>
    <submittedName>
        <fullName evidence="1">Uncharacterized protein</fullName>
    </submittedName>
</protein>
<reference evidence="1" key="1">
    <citation type="journal article" date="2014" name="Front. Microbiol.">
        <title>High frequency of phylogenetically diverse reductive dehalogenase-homologous genes in deep subseafloor sedimentary metagenomes.</title>
        <authorList>
            <person name="Kawai M."/>
            <person name="Futagami T."/>
            <person name="Toyoda A."/>
            <person name="Takaki Y."/>
            <person name="Nishi S."/>
            <person name="Hori S."/>
            <person name="Arai W."/>
            <person name="Tsubouchi T."/>
            <person name="Morono Y."/>
            <person name="Uchiyama I."/>
            <person name="Ito T."/>
            <person name="Fujiyama A."/>
            <person name="Inagaki F."/>
            <person name="Takami H."/>
        </authorList>
    </citation>
    <scope>NUCLEOTIDE SEQUENCE</scope>
    <source>
        <strain evidence="1">Expedition CK06-06</strain>
    </source>
</reference>
<proteinExistence type="predicted"/>
<name>X1G417_9ZZZZ</name>
<dbReference type="InterPro" id="IPR049797">
    <property type="entry name" value="HYExAFE"/>
</dbReference>
<dbReference type="NCBIfam" id="NF038001">
    <property type="entry name" value="HYExAFE"/>
    <property type="match status" value="1"/>
</dbReference>